<name>A0A6N6VQF1_9BACT</name>
<reference evidence="1 2" key="1">
    <citation type="submission" date="2019-10" db="EMBL/GenBank/DDBJ databases">
        <title>New species of Slilvanegrellaceae.</title>
        <authorList>
            <person name="Pitt A."/>
            <person name="Hahn M.W."/>
        </authorList>
    </citation>
    <scope>NUCLEOTIDE SEQUENCE [LARGE SCALE GENOMIC DNA]</scope>
    <source>
        <strain evidence="1 2">SP-Ram-0.45-NSY-1</strain>
    </source>
</reference>
<comment type="caution">
    <text evidence="1">The sequence shown here is derived from an EMBL/GenBank/DDBJ whole genome shotgun (WGS) entry which is preliminary data.</text>
</comment>
<dbReference type="OrthoDB" id="5933142at2"/>
<dbReference type="InterPro" id="IPR015943">
    <property type="entry name" value="WD40/YVTN_repeat-like_dom_sf"/>
</dbReference>
<accession>A0A6N6VQF1</accession>
<dbReference type="RefSeq" id="WP_153420705.1">
    <property type="nucleotide sequence ID" value="NZ_WFLM01000004.1"/>
</dbReference>
<evidence type="ECO:0000313" key="2">
    <source>
        <dbReference type="Proteomes" id="UP000437748"/>
    </source>
</evidence>
<evidence type="ECO:0000313" key="1">
    <source>
        <dbReference type="EMBL" id="KAB8037630.1"/>
    </source>
</evidence>
<dbReference type="Gene3D" id="2.130.10.10">
    <property type="entry name" value="YVTN repeat-like/Quinoprotein amine dehydrogenase"/>
    <property type="match status" value="1"/>
</dbReference>
<protein>
    <recommendedName>
        <fullName evidence="3">Beta-propeller fold lactonase family protein</fullName>
    </recommendedName>
</protein>
<gene>
    <name evidence="1" type="ORF">GCL60_10675</name>
</gene>
<dbReference type="SUPFAM" id="SSF63825">
    <property type="entry name" value="YWTD domain"/>
    <property type="match status" value="1"/>
</dbReference>
<dbReference type="AlphaFoldDB" id="A0A6N6VQF1"/>
<dbReference type="Proteomes" id="UP000437748">
    <property type="component" value="Unassembled WGS sequence"/>
</dbReference>
<evidence type="ECO:0008006" key="3">
    <source>
        <dbReference type="Google" id="ProtNLM"/>
    </source>
</evidence>
<dbReference type="SUPFAM" id="SSF63829">
    <property type="entry name" value="Calcium-dependent phosphotriesterase"/>
    <property type="match status" value="1"/>
</dbReference>
<keyword evidence="2" id="KW-1185">Reference proteome</keyword>
<proteinExistence type="predicted"/>
<organism evidence="1 2">
    <name type="scientific">Silvanigrella paludirubra</name>
    <dbReference type="NCBI Taxonomy" id="2499159"/>
    <lineage>
        <taxon>Bacteria</taxon>
        <taxon>Pseudomonadati</taxon>
        <taxon>Bdellovibrionota</taxon>
        <taxon>Oligoflexia</taxon>
        <taxon>Silvanigrellales</taxon>
        <taxon>Silvanigrellaceae</taxon>
        <taxon>Silvanigrella</taxon>
    </lineage>
</organism>
<dbReference type="EMBL" id="WFLM01000004">
    <property type="protein sequence ID" value="KAB8037630.1"/>
    <property type="molecule type" value="Genomic_DNA"/>
</dbReference>
<sequence length="620" mass="65815">MNARLATILLLGFVVGCSKSGGSGGGSNSSGDVISSNQQPTPLDIQKRTYVYLVNRDKSTVSRCVMDPSNGGLNQCITTGNGLNDPIGISVNNDFAYIANNKKWSTGGTISVCQIDKTDATLNNCTEDNPDKTTFNNVAGVTNYNNYLYVTNYNGAITKCALSSNGSYNSCKVVNTGVKSIGIAIANKLAYVTNYDNNIVNKCIINDADGSIGTCSANKFSFLKPNGIYFSNNIVYVASEGDSKVYKCNVTPDGEFDNCSATGADNYFSPRSINLINGFAYITSISSGKVTICKVKSSDNNLNDCNQFRDESFGNFQEGSASYVIATSSTVKAAYAYVSANSLNKIFYCNVNLATNALSGCKEAGSGFNSPSALLINGNNLYIGNKNNGNITKCLIGADYNLSGCNVLSTNAGYSDSHDIKIVGKYLYLTSYFNNKIGKCVFNDVDGSISGCVTTGDDIVHPDSIEFKGSKAYISMGDGRHGASVCNVDPTTGNISGCVRSTAFGSGWSPTLIDIINITNGPSYIYIPNEDKYLSRCVIAANGDLSDCKDSEAGISNPYQVKYFNGKLYVMSRNLGTLSSCEVNIQTGTLSNCVRSLQDTPPAGNGSKLHGFAVSVFPNK</sequence>
<dbReference type="PROSITE" id="PS51257">
    <property type="entry name" value="PROKAR_LIPOPROTEIN"/>
    <property type="match status" value="1"/>
</dbReference>